<dbReference type="RefSeq" id="WP_110130252.1">
    <property type="nucleotide sequence ID" value="NZ_QHJQ01000002.1"/>
</dbReference>
<comment type="catalytic activity">
    <reaction evidence="7 8">
        <text>UDP-N-acetyl-alpha-D-muramoyl-L-alanine + D-glutamate + ATP = UDP-N-acetyl-alpha-D-muramoyl-L-alanyl-D-glutamate + ADP + phosphate + H(+)</text>
        <dbReference type="Rhea" id="RHEA:16429"/>
        <dbReference type="ChEBI" id="CHEBI:15378"/>
        <dbReference type="ChEBI" id="CHEBI:29986"/>
        <dbReference type="ChEBI" id="CHEBI:30616"/>
        <dbReference type="ChEBI" id="CHEBI:43474"/>
        <dbReference type="ChEBI" id="CHEBI:83898"/>
        <dbReference type="ChEBI" id="CHEBI:83900"/>
        <dbReference type="ChEBI" id="CHEBI:456216"/>
        <dbReference type="EC" id="6.3.2.9"/>
    </reaction>
</comment>
<dbReference type="EMBL" id="QHJQ01000002">
    <property type="protein sequence ID" value="PXA05251.1"/>
    <property type="molecule type" value="Genomic_DNA"/>
</dbReference>
<dbReference type="InterPro" id="IPR004101">
    <property type="entry name" value="Mur_ligase_C"/>
</dbReference>
<comment type="caution">
    <text evidence="11">The sequence shown here is derived from an EMBL/GenBank/DDBJ whole genome shotgun (WGS) entry which is preliminary data.</text>
</comment>
<organism evidence="11 12">
    <name type="scientific">Coraliomargarita sinensis</name>
    <dbReference type="NCBI Taxonomy" id="2174842"/>
    <lineage>
        <taxon>Bacteria</taxon>
        <taxon>Pseudomonadati</taxon>
        <taxon>Verrucomicrobiota</taxon>
        <taxon>Opitutia</taxon>
        <taxon>Puniceicoccales</taxon>
        <taxon>Coraliomargaritaceae</taxon>
        <taxon>Coraliomargarita</taxon>
    </lineage>
</organism>
<proteinExistence type="inferred from homology"/>
<evidence type="ECO:0000259" key="10">
    <source>
        <dbReference type="Pfam" id="PF08245"/>
    </source>
</evidence>
<reference evidence="11 12" key="1">
    <citation type="submission" date="2018-05" db="EMBL/GenBank/DDBJ databases">
        <title>Coraliomargarita sinensis sp. nov., isolated from a marine solar saltern.</title>
        <authorList>
            <person name="Zhou L.Y."/>
        </authorList>
    </citation>
    <scope>NUCLEOTIDE SEQUENCE [LARGE SCALE GENOMIC DNA]</scope>
    <source>
        <strain evidence="11 12">WN38</strain>
    </source>
</reference>
<dbReference type="InParanoid" id="A0A317ZPF2"/>
<keyword evidence="3 7" id="KW-0963">Cytoplasm</keyword>
<dbReference type="HAMAP" id="MF_00639">
    <property type="entry name" value="MurD"/>
    <property type="match status" value="1"/>
</dbReference>
<dbReference type="OrthoDB" id="9809796at2"/>
<keyword evidence="7 8" id="KW-0131">Cell cycle</keyword>
<evidence type="ECO:0000256" key="1">
    <source>
        <dbReference type="ARBA" id="ARBA00004496"/>
    </source>
</evidence>
<dbReference type="FunCoup" id="A0A317ZPF2">
    <property type="interactions" value="442"/>
</dbReference>
<dbReference type="SUPFAM" id="SSF51984">
    <property type="entry name" value="MurCD N-terminal domain"/>
    <property type="match status" value="1"/>
</dbReference>
<evidence type="ECO:0000256" key="8">
    <source>
        <dbReference type="RuleBase" id="RU003664"/>
    </source>
</evidence>
<dbReference type="InterPro" id="IPR005762">
    <property type="entry name" value="MurD"/>
</dbReference>
<dbReference type="GO" id="GO:0008360">
    <property type="term" value="P:regulation of cell shape"/>
    <property type="evidence" value="ECO:0007669"/>
    <property type="project" value="UniProtKB-KW"/>
</dbReference>
<evidence type="ECO:0000259" key="9">
    <source>
        <dbReference type="Pfam" id="PF02875"/>
    </source>
</evidence>
<keyword evidence="7 8" id="KW-0573">Peptidoglycan synthesis</keyword>
<comment type="pathway">
    <text evidence="2 7 8">Cell wall biogenesis; peptidoglycan biosynthesis.</text>
</comment>
<gene>
    <name evidence="7 11" type="primary">murD</name>
    <name evidence="11" type="ORF">DDZ13_04640</name>
</gene>
<evidence type="ECO:0000256" key="2">
    <source>
        <dbReference type="ARBA" id="ARBA00004752"/>
    </source>
</evidence>
<dbReference type="InterPro" id="IPR036565">
    <property type="entry name" value="Mur-like_cat_sf"/>
</dbReference>
<name>A0A317ZPF2_9BACT</name>
<evidence type="ECO:0000256" key="4">
    <source>
        <dbReference type="ARBA" id="ARBA00022598"/>
    </source>
</evidence>
<dbReference type="Gene3D" id="3.40.50.720">
    <property type="entry name" value="NAD(P)-binding Rossmann-like Domain"/>
    <property type="match status" value="1"/>
</dbReference>
<dbReference type="NCBIfam" id="TIGR01087">
    <property type="entry name" value="murD"/>
    <property type="match status" value="1"/>
</dbReference>
<comment type="similarity">
    <text evidence="7">Belongs to the MurCDEF family.</text>
</comment>
<dbReference type="Pfam" id="PF08245">
    <property type="entry name" value="Mur_ligase_M"/>
    <property type="match status" value="1"/>
</dbReference>
<evidence type="ECO:0000256" key="7">
    <source>
        <dbReference type="HAMAP-Rule" id="MF_00639"/>
    </source>
</evidence>
<dbReference type="UniPathway" id="UPA00219"/>
<feature type="domain" description="Mur ligase central" evidence="10">
    <location>
        <begin position="94"/>
        <end position="202"/>
    </location>
</feature>
<dbReference type="GO" id="GO:0009252">
    <property type="term" value="P:peptidoglycan biosynthetic process"/>
    <property type="evidence" value="ECO:0007669"/>
    <property type="project" value="UniProtKB-UniRule"/>
</dbReference>
<feature type="domain" description="Mur ligase C-terminal" evidence="9">
    <location>
        <begin position="277"/>
        <end position="378"/>
    </location>
</feature>
<dbReference type="PANTHER" id="PTHR43692:SF1">
    <property type="entry name" value="UDP-N-ACETYLMURAMOYLALANINE--D-GLUTAMATE LIGASE"/>
    <property type="match status" value="1"/>
</dbReference>
<evidence type="ECO:0000313" key="12">
    <source>
        <dbReference type="Proteomes" id="UP000247099"/>
    </source>
</evidence>
<sequence>MNKRIAIFGAGLSGQSARRLASAQAYEVTVFDEGGEGDRASLDASAIDQFDHFVFSPGFAAAHPWRVLAEASGKPVQSELSFAAGYWKGQIIGVTGTNGKSTLTRFLAGALERAGQKAVVAGNIGHPLSDVVLDFENSETSYAVCEISSFQAELADGLELDALLWTNFAEDHLDRYENMTEYFMAKARLIECLKNDAVCVIGPQVVHWFDLLHKPFGRAVVAFEDTALTSQLKPDCVLRRLPYSEDFSLAAEYWWLTGKDEASLLAAADEFTLAPYRLDVVREKGGITYWNDSKSTNFHSALAALNAVPKPIVWIGGGRIKGGDLEAFAKEVSSQIHAAVLYGEVAQRMEQALTTEVEIVQTYPCFEQAVRAACELAATSAPCHVLLSPGFSSFDQFESYEARGKSFNSLVLGL</sequence>
<dbReference type="GO" id="GO:0005524">
    <property type="term" value="F:ATP binding"/>
    <property type="evidence" value="ECO:0007669"/>
    <property type="project" value="UniProtKB-UniRule"/>
</dbReference>
<comment type="subcellular location">
    <subcellularLocation>
        <location evidence="1 7 8">Cytoplasm</location>
    </subcellularLocation>
</comment>
<feature type="binding site" evidence="7">
    <location>
        <begin position="96"/>
        <end position="102"/>
    </location>
    <ligand>
        <name>ATP</name>
        <dbReference type="ChEBI" id="CHEBI:30616"/>
    </ligand>
</feature>
<dbReference type="GO" id="GO:0051301">
    <property type="term" value="P:cell division"/>
    <property type="evidence" value="ECO:0007669"/>
    <property type="project" value="UniProtKB-KW"/>
</dbReference>
<accession>A0A317ZPF2</accession>
<dbReference type="Gene3D" id="3.40.1190.10">
    <property type="entry name" value="Mur-like, catalytic domain"/>
    <property type="match status" value="1"/>
</dbReference>
<keyword evidence="6 7" id="KW-0067">ATP-binding</keyword>
<evidence type="ECO:0000256" key="6">
    <source>
        <dbReference type="ARBA" id="ARBA00022840"/>
    </source>
</evidence>
<dbReference type="Pfam" id="PF02875">
    <property type="entry name" value="Mur_ligase_C"/>
    <property type="match status" value="1"/>
</dbReference>
<dbReference type="GO" id="GO:0005737">
    <property type="term" value="C:cytoplasm"/>
    <property type="evidence" value="ECO:0007669"/>
    <property type="project" value="UniProtKB-SubCell"/>
</dbReference>
<keyword evidence="4 7" id="KW-0436">Ligase</keyword>
<dbReference type="EC" id="6.3.2.9" evidence="7 8"/>
<evidence type="ECO:0000256" key="3">
    <source>
        <dbReference type="ARBA" id="ARBA00022490"/>
    </source>
</evidence>
<dbReference type="InterPro" id="IPR036615">
    <property type="entry name" value="Mur_ligase_C_dom_sf"/>
</dbReference>
<dbReference type="InterPro" id="IPR013221">
    <property type="entry name" value="Mur_ligase_cen"/>
</dbReference>
<dbReference type="Gene3D" id="3.90.190.20">
    <property type="entry name" value="Mur ligase, C-terminal domain"/>
    <property type="match status" value="1"/>
</dbReference>
<dbReference type="PANTHER" id="PTHR43692">
    <property type="entry name" value="UDP-N-ACETYLMURAMOYLALANINE--D-GLUTAMATE LIGASE"/>
    <property type="match status" value="1"/>
</dbReference>
<dbReference type="GO" id="GO:0071555">
    <property type="term" value="P:cell wall organization"/>
    <property type="evidence" value="ECO:0007669"/>
    <property type="project" value="UniProtKB-KW"/>
</dbReference>
<keyword evidence="5 7" id="KW-0547">Nucleotide-binding</keyword>
<keyword evidence="7 8" id="KW-0961">Cell wall biogenesis/degradation</keyword>
<evidence type="ECO:0000256" key="5">
    <source>
        <dbReference type="ARBA" id="ARBA00022741"/>
    </source>
</evidence>
<evidence type="ECO:0000313" key="11">
    <source>
        <dbReference type="EMBL" id="PXA05251.1"/>
    </source>
</evidence>
<keyword evidence="7 8" id="KW-0132">Cell division</keyword>
<comment type="function">
    <text evidence="7 8">Cell wall formation. Catalyzes the addition of glutamate to the nucleotide precursor UDP-N-acetylmuramoyl-L-alanine (UMA).</text>
</comment>
<keyword evidence="7 8" id="KW-0133">Cell shape</keyword>
<keyword evidence="12" id="KW-1185">Reference proteome</keyword>
<dbReference type="Proteomes" id="UP000247099">
    <property type="component" value="Unassembled WGS sequence"/>
</dbReference>
<dbReference type="SUPFAM" id="SSF53623">
    <property type="entry name" value="MurD-like peptide ligases, catalytic domain"/>
    <property type="match status" value="1"/>
</dbReference>
<dbReference type="GO" id="GO:0008764">
    <property type="term" value="F:UDP-N-acetylmuramoylalanine-D-glutamate ligase activity"/>
    <property type="evidence" value="ECO:0007669"/>
    <property type="project" value="UniProtKB-UniRule"/>
</dbReference>
<dbReference type="AlphaFoldDB" id="A0A317ZPF2"/>
<dbReference type="SUPFAM" id="SSF53244">
    <property type="entry name" value="MurD-like peptide ligases, peptide-binding domain"/>
    <property type="match status" value="1"/>
</dbReference>
<protein>
    <recommendedName>
        <fullName evidence="7 8">UDP-N-acetylmuramoylalanine--D-glutamate ligase</fullName>
        <ecNumber evidence="7 8">6.3.2.9</ecNumber>
    </recommendedName>
    <alternativeName>
        <fullName evidence="7">D-glutamic acid-adding enzyme</fullName>
    </alternativeName>
    <alternativeName>
        <fullName evidence="7">UDP-N-acetylmuramoyl-L-alanyl-D-glutamate synthetase</fullName>
    </alternativeName>
</protein>